<protein>
    <recommendedName>
        <fullName evidence="5">Flavin-containing monooxygenase</fullName>
        <ecNumber evidence="5">1.-.-.-</ecNumber>
    </recommendedName>
</protein>
<sequence>MYLAIQREIDSKLDGMAKTKLLVIGAGASDLTAIKRCLDEGLEPVCFERSSYVGGLWHYTDEVEEGQACVMKSTVANTSKEMMCYSDFPIPAEFAMYMRNTKVMSVKPSKSGKGKWDVVSKSNGSADTHFHTYEAVLVCTGNHSDKNIPDFPWLDKFMGKIIHTHDFKDFHDYEDKHVLVIGIGNSGVYVATELSKVTLQETKIESALSCLDM</sequence>
<dbReference type="InterPro" id="IPR020946">
    <property type="entry name" value="Flavin_mOase-like"/>
</dbReference>
<evidence type="ECO:0000313" key="6">
    <source>
        <dbReference type="EMBL" id="WAR12662.1"/>
    </source>
</evidence>
<dbReference type="Pfam" id="PF13738">
    <property type="entry name" value="Pyr_redox_3"/>
    <property type="match status" value="1"/>
</dbReference>
<evidence type="ECO:0000313" key="7">
    <source>
        <dbReference type="Proteomes" id="UP001164746"/>
    </source>
</evidence>
<dbReference type="Pfam" id="PF00743">
    <property type="entry name" value="FMO-like"/>
    <property type="match status" value="1"/>
</dbReference>
<keyword evidence="3 5" id="KW-0274">FAD</keyword>
<reference evidence="6" key="1">
    <citation type="submission" date="2022-11" db="EMBL/GenBank/DDBJ databases">
        <title>Centuries of genome instability and evolution in soft-shell clam transmissible cancer (bioRxiv).</title>
        <authorList>
            <person name="Hart S.F.M."/>
            <person name="Yonemitsu M.A."/>
            <person name="Giersch R.M."/>
            <person name="Beal B.F."/>
            <person name="Arriagada G."/>
            <person name="Davis B.W."/>
            <person name="Ostrander E.A."/>
            <person name="Goff S.P."/>
            <person name="Metzger M.J."/>
        </authorList>
    </citation>
    <scope>NUCLEOTIDE SEQUENCE</scope>
    <source>
        <strain evidence="6">MELC-2E11</strain>
        <tissue evidence="6">Siphon/mantle</tissue>
    </source>
</reference>
<dbReference type="PRINTS" id="PR00469">
    <property type="entry name" value="PNDRDTASEII"/>
</dbReference>
<name>A0ABY7ETV5_MYAAR</name>
<proteinExistence type="inferred from homology"/>
<dbReference type="InterPro" id="IPR050346">
    <property type="entry name" value="FMO-like"/>
</dbReference>
<dbReference type="Gene3D" id="3.50.50.60">
    <property type="entry name" value="FAD/NAD(P)-binding domain"/>
    <property type="match status" value="3"/>
</dbReference>
<accession>A0ABY7ETV5</accession>
<dbReference type="EC" id="1.-.-.-" evidence="5"/>
<keyword evidence="4 5" id="KW-0560">Oxidoreductase</keyword>
<evidence type="ECO:0000256" key="5">
    <source>
        <dbReference type="RuleBase" id="RU361177"/>
    </source>
</evidence>
<evidence type="ECO:0000256" key="4">
    <source>
        <dbReference type="ARBA" id="ARBA00023002"/>
    </source>
</evidence>
<comment type="cofactor">
    <cofactor evidence="5">
        <name>FAD</name>
        <dbReference type="ChEBI" id="CHEBI:57692"/>
    </cofactor>
</comment>
<evidence type="ECO:0000256" key="2">
    <source>
        <dbReference type="ARBA" id="ARBA00022630"/>
    </source>
</evidence>
<gene>
    <name evidence="6" type="ORF">MAR_026842</name>
</gene>
<keyword evidence="5" id="KW-0503">Monooxygenase</keyword>
<organism evidence="6 7">
    <name type="scientific">Mya arenaria</name>
    <name type="common">Soft-shell clam</name>
    <dbReference type="NCBI Taxonomy" id="6604"/>
    <lineage>
        <taxon>Eukaryota</taxon>
        <taxon>Metazoa</taxon>
        <taxon>Spiralia</taxon>
        <taxon>Lophotrochozoa</taxon>
        <taxon>Mollusca</taxon>
        <taxon>Bivalvia</taxon>
        <taxon>Autobranchia</taxon>
        <taxon>Heteroconchia</taxon>
        <taxon>Euheterodonta</taxon>
        <taxon>Imparidentia</taxon>
        <taxon>Neoheterodontei</taxon>
        <taxon>Myida</taxon>
        <taxon>Myoidea</taxon>
        <taxon>Myidae</taxon>
        <taxon>Mya</taxon>
    </lineage>
</organism>
<evidence type="ECO:0000256" key="3">
    <source>
        <dbReference type="ARBA" id="ARBA00022827"/>
    </source>
</evidence>
<comment type="similarity">
    <text evidence="1 5">Belongs to the FMO family.</text>
</comment>
<keyword evidence="2 5" id="KW-0285">Flavoprotein</keyword>
<dbReference type="SUPFAM" id="SSF51905">
    <property type="entry name" value="FAD/NAD(P)-binding domain"/>
    <property type="match status" value="1"/>
</dbReference>
<evidence type="ECO:0000256" key="1">
    <source>
        <dbReference type="ARBA" id="ARBA00009183"/>
    </source>
</evidence>
<keyword evidence="7" id="KW-1185">Reference proteome</keyword>
<dbReference type="PANTHER" id="PTHR23023">
    <property type="entry name" value="DIMETHYLANILINE MONOOXYGENASE"/>
    <property type="match status" value="1"/>
</dbReference>
<dbReference type="EMBL" id="CP111019">
    <property type="protein sequence ID" value="WAR12662.1"/>
    <property type="molecule type" value="Genomic_DNA"/>
</dbReference>
<dbReference type="Proteomes" id="UP001164746">
    <property type="component" value="Chromosome 8"/>
</dbReference>
<dbReference type="InterPro" id="IPR036188">
    <property type="entry name" value="FAD/NAD-bd_sf"/>
</dbReference>